<dbReference type="InterPro" id="IPR001347">
    <property type="entry name" value="SIS_dom"/>
</dbReference>
<protein>
    <submittedName>
        <fullName evidence="2">Sugar isomerase domain-containing protein</fullName>
    </submittedName>
</protein>
<dbReference type="Pfam" id="PF13580">
    <property type="entry name" value="SIS_2"/>
    <property type="match status" value="1"/>
</dbReference>
<dbReference type="SUPFAM" id="SSF53697">
    <property type="entry name" value="SIS domain"/>
    <property type="match status" value="1"/>
</dbReference>
<evidence type="ECO:0000313" key="3">
    <source>
        <dbReference type="Proteomes" id="UP000295621"/>
    </source>
</evidence>
<dbReference type="InterPro" id="IPR046348">
    <property type="entry name" value="SIS_dom_sf"/>
</dbReference>
<evidence type="ECO:0000313" key="2">
    <source>
        <dbReference type="EMBL" id="TDC50957.1"/>
    </source>
</evidence>
<dbReference type="Gene3D" id="3.40.50.10490">
    <property type="entry name" value="Glucose-6-phosphate isomerase like protein, domain 1"/>
    <property type="match status" value="1"/>
</dbReference>
<dbReference type="CDD" id="cd05013">
    <property type="entry name" value="SIS_RpiR"/>
    <property type="match status" value="1"/>
</dbReference>
<keyword evidence="3" id="KW-1185">Reference proteome</keyword>
<gene>
    <name evidence="2" type="ORF">E1212_13525</name>
</gene>
<dbReference type="GO" id="GO:0016853">
    <property type="term" value="F:isomerase activity"/>
    <property type="evidence" value="ECO:0007669"/>
    <property type="project" value="UniProtKB-KW"/>
</dbReference>
<proteinExistence type="predicted"/>
<reference evidence="2 3" key="1">
    <citation type="submission" date="2019-02" db="EMBL/GenBank/DDBJ databases">
        <title>Draft genome sequences of novel Actinobacteria.</title>
        <authorList>
            <person name="Sahin N."/>
            <person name="Ay H."/>
            <person name="Saygin H."/>
        </authorList>
    </citation>
    <scope>NUCLEOTIDE SEQUENCE [LARGE SCALE GENOMIC DNA]</scope>
    <source>
        <strain evidence="2 3">KC603</strain>
    </source>
</reference>
<keyword evidence="2" id="KW-0413">Isomerase</keyword>
<dbReference type="Proteomes" id="UP000295621">
    <property type="component" value="Unassembled WGS sequence"/>
</dbReference>
<dbReference type="PROSITE" id="PS51464">
    <property type="entry name" value="SIS"/>
    <property type="match status" value="1"/>
</dbReference>
<name>A0A4R4RMM7_9ACTN</name>
<dbReference type="EMBL" id="SMKL01000026">
    <property type="protein sequence ID" value="TDC50957.1"/>
    <property type="molecule type" value="Genomic_DNA"/>
</dbReference>
<organism evidence="2 3">
    <name type="scientific">Jiangella ureilytica</name>
    <dbReference type="NCBI Taxonomy" id="2530374"/>
    <lineage>
        <taxon>Bacteria</taxon>
        <taxon>Bacillati</taxon>
        <taxon>Actinomycetota</taxon>
        <taxon>Actinomycetes</taxon>
        <taxon>Jiangellales</taxon>
        <taxon>Jiangellaceae</taxon>
        <taxon>Jiangella</taxon>
    </lineage>
</organism>
<evidence type="ECO:0000259" key="1">
    <source>
        <dbReference type="PROSITE" id="PS51464"/>
    </source>
</evidence>
<dbReference type="OrthoDB" id="9813831at2"/>
<dbReference type="GO" id="GO:1901135">
    <property type="term" value="P:carbohydrate derivative metabolic process"/>
    <property type="evidence" value="ECO:0007669"/>
    <property type="project" value="InterPro"/>
</dbReference>
<dbReference type="NCBIfam" id="NF002805">
    <property type="entry name" value="PRK02947.1"/>
    <property type="match status" value="1"/>
</dbReference>
<comment type="caution">
    <text evidence="2">The sequence shown here is derived from an EMBL/GenBank/DDBJ whole genome shotgun (WGS) entry which is preliminary data.</text>
</comment>
<dbReference type="InterPro" id="IPR035472">
    <property type="entry name" value="RpiR-like_SIS"/>
</dbReference>
<feature type="domain" description="SIS" evidence="1">
    <location>
        <begin position="31"/>
        <end position="215"/>
    </location>
</feature>
<accession>A0A4R4RMM7</accession>
<dbReference type="GO" id="GO:0097367">
    <property type="term" value="F:carbohydrate derivative binding"/>
    <property type="evidence" value="ECO:0007669"/>
    <property type="project" value="InterPro"/>
</dbReference>
<dbReference type="AlphaFoldDB" id="A0A4R4RMM7"/>
<sequence length="257" mass="27076">MDVSWIGRAHEVLDTIARTQGEAIEKASRFCAESIGGGGVVHTFGTGHSRIPVEELFPRYGSYPGFHPIVELSMTFHTQVVGANGQRQAMFIERVEGLAEQILANFTLRGTDAMIVFSASGLNAVPIEIAQQARKSGLNVIAVTALAESRSAPVRHSSGTRLADHADVVIDLCTPPGDALCSVDGLDVPVGPGSTLAAVAIVNEIKVRVAELLTADGTMPPVLTSKALIGAEESAARFEAAYLEHGRRAAEVLRGTP</sequence>